<dbReference type="AlphaFoldDB" id="A0AAD4BDU6"/>
<evidence type="ECO:0000313" key="1">
    <source>
        <dbReference type="EMBL" id="KAF8420968.1"/>
    </source>
</evidence>
<comment type="caution">
    <text evidence="1">The sequence shown here is derived from an EMBL/GenBank/DDBJ whole genome shotgun (WGS) entry which is preliminary data.</text>
</comment>
<accession>A0AAD4BDU6</accession>
<gene>
    <name evidence="1" type="ORF">L210DRAFT_3573758</name>
</gene>
<sequence length="63" mass="7594">MILSHSLLQPRSIRHQILLAGLGRHWRRSSRVNSFIQGFYQLKRLISGCDCKFLQWWNVKEKR</sequence>
<dbReference type="EMBL" id="WHUW01000147">
    <property type="protein sequence ID" value="KAF8420968.1"/>
    <property type="molecule type" value="Genomic_DNA"/>
</dbReference>
<dbReference type="Proteomes" id="UP001194468">
    <property type="component" value="Unassembled WGS sequence"/>
</dbReference>
<reference evidence="1" key="2">
    <citation type="journal article" date="2020" name="Nat. Commun.">
        <title>Large-scale genome sequencing of mycorrhizal fungi provides insights into the early evolution of symbiotic traits.</title>
        <authorList>
            <person name="Miyauchi S."/>
            <person name="Kiss E."/>
            <person name="Kuo A."/>
            <person name="Drula E."/>
            <person name="Kohler A."/>
            <person name="Sanchez-Garcia M."/>
            <person name="Morin E."/>
            <person name="Andreopoulos B."/>
            <person name="Barry K.W."/>
            <person name="Bonito G."/>
            <person name="Buee M."/>
            <person name="Carver A."/>
            <person name="Chen C."/>
            <person name="Cichocki N."/>
            <person name="Clum A."/>
            <person name="Culley D."/>
            <person name="Crous P.W."/>
            <person name="Fauchery L."/>
            <person name="Girlanda M."/>
            <person name="Hayes R.D."/>
            <person name="Keri Z."/>
            <person name="LaButti K."/>
            <person name="Lipzen A."/>
            <person name="Lombard V."/>
            <person name="Magnuson J."/>
            <person name="Maillard F."/>
            <person name="Murat C."/>
            <person name="Nolan M."/>
            <person name="Ohm R.A."/>
            <person name="Pangilinan J."/>
            <person name="Pereira M.F."/>
            <person name="Perotto S."/>
            <person name="Peter M."/>
            <person name="Pfister S."/>
            <person name="Riley R."/>
            <person name="Sitrit Y."/>
            <person name="Stielow J.B."/>
            <person name="Szollosi G."/>
            <person name="Zifcakova L."/>
            <person name="Stursova M."/>
            <person name="Spatafora J.W."/>
            <person name="Tedersoo L."/>
            <person name="Vaario L.M."/>
            <person name="Yamada A."/>
            <person name="Yan M."/>
            <person name="Wang P."/>
            <person name="Xu J."/>
            <person name="Bruns T."/>
            <person name="Baldrian P."/>
            <person name="Vilgalys R."/>
            <person name="Dunand C."/>
            <person name="Henrissat B."/>
            <person name="Grigoriev I.V."/>
            <person name="Hibbett D."/>
            <person name="Nagy L.G."/>
            <person name="Martin F.M."/>
        </authorList>
    </citation>
    <scope>NUCLEOTIDE SEQUENCE</scope>
    <source>
        <strain evidence="1">BED1</strain>
    </source>
</reference>
<organism evidence="1 2">
    <name type="scientific">Boletus edulis BED1</name>
    <dbReference type="NCBI Taxonomy" id="1328754"/>
    <lineage>
        <taxon>Eukaryota</taxon>
        <taxon>Fungi</taxon>
        <taxon>Dikarya</taxon>
        <taxon>Basidiomycota</taxon>
        <taxon>Agaricomycotina</taxon>
        <taxon>Agaricomycetes</taxon>
        <taxon>Agaricomycetidae</taxon>
        <taxon>Boletales</taxon>
        <taxon>Boletineae</taxon>
        <taxon>Boletaceae</taxon>
        <taxon>Boletoideae</taxon>
        <taxon>Boletus</taxon>
    </lineage>
</organism>
<name>A0AAD4BDU6_BOLED</name>
<protein>
    <submittedName>
        <fullName evidence="1">Uncharacterized protein</fullName>
    </submittedName>
</protein>
<keyword evidence="2" id="KW-1185">Reference proteome</keyword>
<proteinExistence type="predicted"/>
<evidence type="ECO:0000313" key="2">
    <source>
        <dbReference type="Proteomes" id="UP001194468"/>
    </source>
</evidence>
<reference evidence="1" key="1">
    <citation type="submission" date="2019-10" db="EMBL/GenBank/DDBJ databases">
        <authorList>
            <consortium name="DOE Joint Genome Institute"/>
            <person name="Kuo A."/>
            <person name="Miyauchi S."/>
            <person name="Kiss E."/>
            <person name="Drula E."/>
            <person name="Kohler A."/>
            <person name="Sanchez-Garcia M."/>
            <person name="Andreopoulos B."/>
            <person name="Barry K.W."/>
            <person name="Bonito G."/>
            <person name="Buee M."/>
            <person name="Carver A."/>
            <person name="Chen C."/>
            <person name="Cichocki N."/>
            <person name="Clum A."/>
            <person name="Culley D."/>
            <person name="Crous P.W."/>
            <person name="Fauchery L."/>
            <person name="Girlanda M."/>
            <person name="Hayes R."/>
            <person name="Keri Z."/>
            <person name="LaButti K."/>
            <person name="Lipzen A."/>
            <person name="Lombard V."/>
            <person name="Magnuson J."/>
            <person name="Maillard F."/>
            <person name="Morin E."/>
            <person name="Murat C."/>
            <person name="Nolan M."/>
            <person name="Ohm R."/>
            <person name="Pangilinan J."/>
            <person name="Pereira M."/>
            <person name="Perotto S."/>
            <person name="Peter M."/>
            <person name="Riley R."/>
            <person name="Sitrit Y."/>
            <person name="Stielow B."/>
            <person name="Szollosi G."/>
            <person name="Zifcakova L."/>
            <person name="Stursova M."/>
            <person name="Spatafora J.W."/>
            <person name="Tedersoo L."/>
            <person name="Vaario L.-M."/>
            <person name="Yamada A."/>
            <person name="Yan M."/>
            <person name="Wang P."/>
            <person name="Xu J."/>
            <person name="Bruns T."/>
            <person name="Baldrian P."/>
            <person name="Vilgalys R."/>
            <person name="Henrissat B."/>
            <person name="Grigoriev I.V."/>
            <person name="Hibbett D."/>
            <person name="Nagy L.G."/>
            <person name="Martin F.M."/>
        </authorList>
    </citation>
    <scope>NUCLEOTIDE SEQUENCE</scope>
    <source>
        <strain evidence="1">BED1</strain>
    </source>
</reference>